<protein>
    <submittedName>
        <fullName evidence="2">Transposase</fullName>
    </submittedName>
</protein>
<sequence length="203" mass="23476">MPNHTMEQPHFPFEVDEIPNPKKRKHNTVTFIPYEMDRQWLLPPSLEELVPSGHMVRIVNAAIDRIDDTLFLATYVGGGRSNYHPKLMAKLIVFGYMQRLYSSRLIAKAAREQLPFIWLSAGQTPDFRTLNRFRSERAKDLLEPVFTAVLELLVEEGYVKLEHYFVDGTKIESAANRYTFVWGKAVVKHKAKLQEKVQALFTA</sequence>
<evidence type="ECO:0000259" key="1">
    <source>
        <dbReference type="Pfam" id="PF05598"/>
    </source>
</evidence>
<proteinExistence type="predicted"/>
<dbReference type="PANTHER" id="PTHR33408">
    <property type="entry name" value="TRANSPOSASE"/>
    <property type="match status" value="1"/>
</dbReference>
<evidence type="ECO:0000313" key="2">
    <source>
        <dbReference type="EMBL" id="NHN34410.1"/>
    </source>
</evidence>
<organism evidence="2 3">
    <name type="scientific">Paenibacillus agricola</name>
    <dbReference type="NCBI Taxonomy" id="2716264"/>
    <lineage>
        <taxon>Bacteria</taxon>
        <taxon>Bacillati</taxon>
        <taxon>Bacillota</taxon>
        <taxon>Bacilli</taxon>
        <taxon>Bacillales</taxon>
        <taxon>Paenibacillaceae</taxon>
        <taxon>Paenibacillus</taxon>
    </lineage>
</organism>
<dbReference type="Pfam" id="PF05598">
    <property type="entry name" value="DUF772"/>
    <property type="match status" value="1"/>
</dbReference>
<reference evidence="2" key="1">
    <citation type="submission" date="2020-03" db="EMBL/GenBank/DDBJ databases">
        <title>Draft sequencing of Paenibacilllus sp. S3N08.</title>
        <authorList>
            <person name="Kim D.-U."/>
        </authorList>
    </citation>
    <scope>NUCLEOTIDE SEQUENCE</scope>
    <source>
        <strain evidence="2">S3N08</strain>
    </source>
</reference>
<dbReference type="EMBL" id="JAAOIW010000018">
    <property type="protein sequence ID" value="NHN34410.1"/>
    <property type="molecule type" value="Genomic_DNA"/>
</dbReference>
<feature type="domain" description="Transposase InsH N-terminal" evidence="1">
    <location>
        <begin position="45"/>
        <end position="135"/>
    </location>
</feature>
<accession>A0ABX0JKI5</accession>
<dbReference type="PANTHER" id="PTHR33408:SF2">
    <property type="entry name" value="TRANSPOSASE DDE DOMAIN-CONTAINING PROTEIN"/>
    <property type="match status" value="1"/>
</dbReference>
<keyword evidence="3" id="KW-1185">Reference proteome</keyword>
<feature type="non-terminal residue" evidence="2">
    <location>
        <position position="203"/>
    </location>
</feature>
<evidence type="ECO:0000313" key="3">
    <source>
        <dbReference type="Proteomes" id="UP001165962"/>
    </source>
</evidence>
<dbReference type="InterPro" id="IPR008490">
    <property type="entry name" value="Transposase_InsH_N"/>
</dbReference>
<gene>
    <name evidence="2" type="ORF">G9U52_31950</name>
</gene>
<name>A0ABX0JKI5_9BACL</name>
<comment type="caution">
    <text evidence="2">The sequence shown here is derived from an EMBL/GenBank/DDBJ whole genome shotgun (WGS) entry which is preliminary data.</text>
</comment>
<dbReference type="Proteomes" id="UP001165962">
    <property type="component" value="Unassembled WGS sequence"/>
</dbReference>